<evidence type="ECO:0000313" key="4">
    <source>
        <dbReference type="Proteomes" id="UP001322277"/>
    </source>
</evidence>
<name>A0AAX4I2M3_9PEZI</name>
<reference evidence="4" key="1">
    <citation type="journal article" date="2023" name="bioRxiv">
        <title>Complete genome of the Medicago anthracnose fungus, Colletotrichum destructivum, reveals a mini-chromosome-like region within a core chromosome.</title>
        <authorList>
            <person name="Lapalu N."/>
            <person name="Simon A."/>
            <person name="Lu A."/>
            <person name="Plaumann P.-L."/>
            <person name="Amselem J."/>
            <person name="Pigne S."/>
            <person name="Auger A."/>
            <person name="Koch C."/>
            <person name="Dallery J.-F."/>
            <person name="O'Connell R.J."/>
        </authorList>
    </citation>
    <scope>NUCLEOTIDE SEQUENCE [LARGE SCALE GENOMIC DNA]</scope>
    <source>
        <strain evidence="4">CBS 520.97</strain>
    </source>
</reference>
<organism evidence="3 4">
    <name type="scientific">Colletotrichum destructivum</name>
    <dbReference type="NCBI Taxonomy" id="34406"/>
    <lineage>
        <taxon>Eukaryota</taxon>
        <taxon>Fungi</taxon>
        <taxon>Dikarya</taxon>
        <taxon>Ascomycota</taxon>
        <taxon>Pezizomycotina</taxon>
        <taxon>Sordariomycetes</taxon>
        <taxon>Hypocreomycetidae</taxon>
        <taxon>Glomerellales</taxon>
        <taxon>Glomerellaceae</taxon>
        <taxon>Colletotrichum</taxon>
        <taxon>Colletotrichum destructivum species complex</taxon>
    </lineage>
</organism>
<sequence length="365" mass="41338">MKSYFILLSSFWDLYDLIKPQTTVEFFLVMFSVSIQCSSTSQEPSTPGINSDVQIDDVFSVSSWFLSCYPAAIKRGTKFSFTLHCLGKQPLEYKACLRPTHVFSSFSSSRPALVVLSHSLLTTIFIADRFPRSLWFYSFGPLILGHWIFSCAINQASRPTTPSFHRVVLHHHLATFETVDPSWIQTGSCGPLDEYDWSLSSTSCVPAGQHNGKKRNNAPDLPEHDGSITPDPSLPQNQENVERGIEQRLEANTPIPGPVDRQPNALRCSECGCIHTHRYSLNRCKVKHLRPFKCGVGDCAKGFYLNKDCVRHRKAKHPETVGNITRYFCPYSGCKHAEGKGHGWLRKDNWRRHVNTQHRGLQKAR</sequence>
<dbReference type="EMBL" id="CP137306">
    <property type="protein sequence ID" value="WQF77304.1"/>
    <property type="molecule type" value="Genomic_DNA"/>
</dbReference>
<accession>A0AAX4I2M3</accession>
<feature type="domain" description="C2H2-type" evidence="2">
    <location>
        <begin position="294"/>
        <end position="317"/>
    </location>
</feature>
<proteinExistence type="predicted"/>
<dbReference type="Proteomes" id="UP001322277">
    <property type="component" value="Chromosome 2"/>
</dbReference>
<feature type="region of interest" description="Disordered" evidence="1">
    <location>
        <begin position="208"/>
        <end position="238"/>
    </location>
</feature>
<evidence type="ECO:0000313" key="3">
    <source>
        <dbReference type="EMBL" id="WQF77304.1"/>
    </source>
</evidence>
<keyword evidence="4" id="KW-1185">Reference proteome</keyword>
<protein>
    <submittedName>
        <fullName evidence="3">Zinc finger C2H2-type</fullName>
    </submittedName>
</protein>
<dbReference type="RefSeq" id="XP_062774528.1">
    <property type="nucleotide sequence ID" value="XM_062918477.1"/>
</dbReference>
<dbReference type="PROSITE" id="PS00028">
    <property type="entry name" value="ZINC_FINGER_C2H2_1"/>
    <property type="match status" value="1"/>
</dbReference>
<dbReference type="GeneID" id="87938821"/>
<evidence type="ECO:0000256" key="1">
    <source>
        <dbReference type="SAM" id="MobiDB-lite"/>
    </source>
</evidence>
<dbReference type="KEGG" id="cdet:87938821"/>
<gene>
    <name evidence="3" type="ORF">CDEST_02318</name>
</gene>
<evidence type="ECO:0000259" key="2">
    <source>
        <dbReference type="PROSITE" id="PS00028"/>
    </source>
</evidence>
<dbReference type="InterPro" id="IPR013087">
    <property type="entry name" value="Znf_C2H2_type"/>
</dbReference>
<dbReference type="AlphaFoldDB" id="A0AAX4I2M3"/>